<evidence type="ECO:0000313" key="2">
    <source>
        <dbReference type="EnsemblPlants" id="Kaladp0067s0134.1.v1.1.CDS.1"/>
    </source>
</evidence>
<feature type="region of interest" description="Disordered" evidence="1">
    <location>
        <begin position="56"/>
        <end position="82"/>
    </location>
</feature>
<dbReference type="Gramene" id="Kaladp0067s0134.1.v1.1">
    <property type="protein sequence ID" value="Kaladp0067s0134.1.v1.1.CDS.1"/>
    <property type="gene ID" value="Kaladp0067s0134.v1.1"/>
</dbReference>
<dbReference type="OMA" id="EPHHSEA"/>
<sequence>MKNSHNVCLPNLLIRHKTSNKSGNNKPIISTISLLDRLREAVLRLIMLAAVSKSASPASHNNSHHAHNLRQSYSSPSSRNDPHHSQAVAECIEFIKKKSAYGCVVDEDLESSGCDLSSCLDSPIVEASPQLGIALSVI</sequence>
<dbReference type="PANTHER" id="PTHR35111">
    <property type="entry name" value="F10A5.9-RELATED"/>
    <property type="match status" value="1"/>
</dbReference>
<evidence type="ECO:0000313" key="3">
    <source>
        <dbReference type="Proteomes" id="UP000594263"/>
    </source>
</evidence>
<reference evidence="2" key="1">
    <citation type="submission" date="2021-01" db="UniProtKB">
        <authorList>
            <consortium name="EnsemblPlants"/>
        </authorList>
    </citation>
    <scope>IDENTIFICATION</scope>
</reference>
<evidence type="ECO:0000256" key="1">
    <source>
        <dbReference type="SAM" id="MobiDB-lite"/>
    </source>
</evidence>
<organism evidence="2 3">
    <name type="scientific">Kalanchoe fedtschenkoi</name>
    <name type="common">Lavender scallops</name>
    <name type="synonym">South American air plant</name>
    <dbReference type="NCBI Taxonomy" id="63787"/>
    <lineage>
        <taxon>Eukaryota</taxon>
        <taxon>Viridiplantae</taxon>
        <taxon>Streptophyta</taxon>
        <taxon>Embryophyta</taxon>
        <taxon>Tracheophyta</taxon>
        <taxon>Spermatophyta</taxon>
        <taxon>Magnoliopsida</taxon>
        <taxon>eudicotyledons</taxon>
        <taxon>Gunneridae</taxon>
        <taxon>Pentapetalae</taxon>
        <taxon>Saxifragales</taxon>
        <taxon>Crassulaceae</taxon>
        <taxon>Kalanchoe</taxon>
    </lineage>
</organism>
<proteinExistence type="predicted"/>
<accession>A0A7N0UGC4</accession>
<dbReference type="AlphaFoldDB" id="A0A7N0UGC4"/>
<name>A0A7N0UGC4_KALFE</name>
<protein>
    <submittedName>
        <fullName evidence="2">Uncharacterized protein</fullName>
    </submittedName>
</protein>
<keyword evidence="3" id="KW-1185">Reference proteome</keyword>
<dbReference type="EnsemblPlants" id="Kaladp0067s0134.1.v1.1">
    <property type="protein sequence ID" value="Kaladp0067s0134.1.v1.1.CDS.1"/>
    <property type="gene ID" value="Kaladp0067s0134.v1.1"/>
</dbReference>
<dbReference type="Proteomes" id="UP000594263">
    <property type="component" value="Unplaced"/>
</dbReference>
<dbReference type="PANTHER" id="PTHR35111:SF1">
    <property type="entry name" value="OS04G0115900 PROTEIN"/>
    <property type="match status" value="1"/>
</dbReference>
<feature type="compositionally biased region" description="Polar residues" evidence="1">
    <location>
        <begin position="69"/>
        <end position="79"/>
    </location>
</feature>